<gene>
    <name evidence="8" type="ORF">SAMN04487759_13512</name>
</gene>
<protein>
    <recommendedName>
        <fullName evidence="7">Cytosine-specific methyltransferase</fullName>
        <ecNumber evidence="7">2.1.1.37</ecNumber>
    </recommendedName>
</protein>
<dbReference type="Gene3D" id="3.40.50.150">
    <property type="entry name" value="Vaccinia Virus protein VP39"/>
    <property type="match status" value="1"/>
</dbReference>
<evidence type="ECO:0000256" key="1">
    <source>
        <dbReference type="ARBA" id="ARBA00022603"/>
    </source>
</evidence>
<dbReference type="InterPro" id="IPR050390">
    <property type="entry name" value="C5-Methyltransferase"/>
</dbReference>
<evidence type="ECO:0000313" key="8">
    <source>
        <dbReference type="EMBL" id="SDW69212.1"/>
    </source>
</evidence>
<proteinExistence type="inferred from homology"/>
<sequence length="404" mass="46115">MKRKFIDLFCGAGGFSHGLEMAGFECIGGIELKEVIAKTHQLNHKHSKTISGDIRNIPPEEYAKIIGTNHVDVIIGGPPCPTFSTIGDAKIRSVTGKPTSEDPRNQLFLEYLKYVDYFRPEIFVIENVPNFITKYKGKIFNTAVEIIENIGKDDEGNGEGIYEVEKPVQVVNAVYYGVPQTRRRMMLVAHKKTGVKFNYPKPTHYYDQEDEESKKLKPCTTVKDAIGDLPKITDNWRITEMPYSKMDNLTEYQKLMRKTGNGKTLKNNICRMSNDRAKRVFPHMAQGSKYMDLPKEIRQILPFREDIFKDRLKRLVMDEPSWTVIAHIGMDGYMYIHPTENRTLSVREAARIQSFPDDFEFVGNQQDTYVQVGNAVPPLLGKAIGESLLTYLTEVEIKNNTDCL</sequence>
<evidence type="ECO:0000256" key="2">
    <source>
        <dbReference type="ARBA" id="ARBA00022679"/>
    </source>
</evidence>
<keyword evidence="3 5" id="KW-0949">S-adenosyl-L-methionine</keyword>
<dbReference type="EMBL" id="FNNF01000035">
    <property type="protein sequence ID" value="SDW69212.1"/>
    <property type="molecule type" value="Genomic_DNA"/>
</dbReference>
<dbReference type="OrthoDB" id="9813719at2"/>
<evidence type="ECO:0000256" key="3">
    <source>
        <dbReference type="ARBA" id="ARBA00022691"/>
    </source>
</evidence>
<dbReference type="NCBIfam" id="TIGR00675">
    <property type="entry name" value="dcm"/>
    <property type="match status" value="1"/>
</dbReference>
<accession>A0A1H2VLK4</accession>
<dbReference type="InterPro" id="IPR029063">
    <property type="entry name" value="SAM-dependent_MTases_sf"/>
</dbReference>
<dbReference type="GO" id="GO:0032259">
    <property type="term" value="P:methylation"/>
    <property type="evidence" value="ECO:0007669"/>
    <property type="project" value="UniProtKB-KW"/>
</dbReference>
<feature type="active site" evidence="5">
    <location>
        <position position="80"/>
    </location>
</feature>
<dbReference type="Proteomes" id="UP000182429">
    <property type="component" value="Unassembled WGS sequence"/>
</dbReference>
<dbReference type="InterPro" id="IPR001525">
    <property type="entry name" value="C5_MeTfrase"/>
</dbReference>
<dbReference type="GO" id="GO:0003677">
    <property type="term" value="F:DNA binding"/>
    <property type="evidence" value="ECO:0007669"/>
    <property type="project" value="TreeGrafter"/>
</dbReference>
<dbReference type="PRINTS" id="PR00105">
    <property type="entry name" value="C5METTRFRASE"/>
</dbReference>
<dbReference type="GO" id="GO:0009307">
    <property type="term" value="P:DNA restriction-modification system"/>
    <property type="evidence" value="ECO:0007669"/>
    <property type="project" value="UniProtKB-KW"/>
</dbReference>
<dbReference type="SUPFAM" id="SSF53335">
    <property type="entry name" value="S-adenosyl-L-methionine-dependent methyltransferases"/>
    <property type="match status" value="1"/>
</dbReference>
<organism evidence="8 9">
    <name type="scientific">Kandleria vitulina</name>
    <dbReference type="NCBI Taxonomy" id="1630"/>
    <lineage>
        <taxon>Bacteria</taxon>
        <taxon>Bacillati</taxon>
        <taxon>Bacillota</taxon>
        <taxon>Erysipelotrichia</taxon>
        <taxon>Erysipelotrichales</taxon>
        <taxon>Coprobacillaceae</taxon>
        <taxon>Kandleria</taxon>
    </lineage>
</organism>
<dbReference type="PANTHER" id="PTHR10629">
    <property type="entry name" value="CYTOSINE-SPECIFIC METHYLTRANSFERASE"/>
    <property type="match status" value="1"/>
</dbReference>
<dbReference type="PANTHER" id="PTHR10629:SF52">
    <property type="entry name" value="DNA (CYTOSINE-5)-METHYLTRANSFERASE 1"/>
    <property type="match status" value="1"/>
</dbReference>
<comment type="similarity">
    <text evidence="5 6">Belongs to the class I-like SAM-binding methyltransferase superfamily. C5-methyltransferase family.</text>
</comment>
<dbReference type="PROSITE" id="PS51679">
    <property type="entry name" value="SAM_MT_C5"/>
    <property type="match status" value="1"/>
</dbReference>
<dbReference type="Gene3D" id="3.90.120.10">
    <property type="entry name" value="DNA Methylase, subunit A, domain 2"/>
    <property type="match status" value="1"/>
</dbReference>
<keyword evidence="1 5" id="KW-0489">Methyltransferase</keyword>
<keyword evidence="4" id="KW-0680">Restriction system</keyword>
<evidence type="ECO:0000256" key="5">
    <source>
        <dbReference type="PROSITE-ProRule" id="PRU01016"/>
    </source>
</evidence>
<evidence type="ECO:0000256" key="4">
    <source>
        <dbReference type="ARBA" id="ARBA00022747"/>
    </source>
</evidence>
<comment type="catalytic activity">
    <reaction evidence="7">
        <text>a 2'-deoxycytidine in DNA + S-adenosyl-L-methionine = a 5-methyl-2'-deoxycytidine in DNA + S-adenosyl-L-homocysteine + H(+)</text>
        <dbReference type="Rhea" id="RHEA:13681"/>
        <dbReference type="Rhea" id="RHEA-COMP:11369"/>
        <dbReference type="Rhea" id="RHEA-COMP:11370"/>
        <dbReference type="ChEBI" id="CHEBI:15378"/>
        <dbReference type="ChEBI" id="CHEBI:57856"/>
        <dbReference type="ChEBI" id="CHEBI:59789"/>
        <dbReference type="ChEBI" id="CHEBI:85452"/>
        <dbReference type="ChEBI" id="CHEBI:85454"/>
        <dbReference type="EC" id="2.1.1.37"/>
    </reaction>
</comment>
<keyword evidence="2 5" id="KW-0808">Transferase</keyword>
<dbReference type="PROSITE" id="PS00094">
    <property type="entry name" value="C5_MTASE_1"/>
    <property type="match status" value="1"/>
</dbReference>
<evidence type="ECO:0000313" key="9">
    <source>
        <dbReference type="Proteomes" id="UP000182429"/>
    </source>
</evidence>
<dbReference type="InterPro" id="IPR018117">
    <property type="entry name" value="C5_DNA_meth_AS"/>
</dbReference>
<evidence type="ECO:0000256" key="6">
    <source>
        <dbReference type="RuleBase" id="RU000416"/>
    </source>
</evidence>
<dbReference type="GO" id="GO:0044027">
    <property type="term" value="P:negative regulation of gene expression via chromosomal CpG island methylation"/>
    <property type="evidence" value="ECO:0007669"/>
    <property type="project" value="TreeGrafter"/>
</dbReference>
<name>A0A1H2VLK4_9FIRM</name>
<reference evidence="8 9" key="1">
    <citation type="submission" date="2016-10" db="EMBL/GenBank/DDBJ databases">
        <authorList>
            <person name="de Groot N.N."/>
        </authorList>
    </citation>
    <scope>NUCLEOTIDE SEQUENCE [LARGE SCALE GENOMIC DNA]</scope>
    <source>
        <strain evidence="8 9">S3b</strain>
    </source>
</reference>
<dbReference type="Pfam" id="PF00145">
    <property type="entry name" value="DNA_methylase"/>
    <property type="match status" value="1"/>
</dbReference>
<evidence type="ECO:0000256" key="7">
    <source>
        <dbReference type="RuleBase" id="RU000417"/>
    </source>
</evidence>
<dbReference type="EC" id="2.1.1.37" evidence="7"/>
<dbReference type="AlphaFoldDB" id="A0A1H2VLK4"/>
<dbReference type="RefSeq" id="WP_074687127.1">
    <property type="nucleotide sequence ID" value="NZ_FNNF01000035.1"/>
</dbReference>
<dbReference type="GO" id="GO:0003886">
    <property type="term" value="F:DNA (cytosine-5-)-methyltransferase activity"/>
    <property type="evidence" value="ECO:0007669"/>
    <property type="project" value="UniProtKB-EC"/>
</dbReference>